<dbReference type="GO" id="GO:0006351">
    <property type="term" value="P:DNA-templated transcription"/>
    <property type="evidence" value="ECO:0007669"/>
    <property type="project" value="TreeGrafter"/>
</dbReference>
<accession>A0A134A3G2</accession>
<dbReference type="InterPro" id="IPR007337">
    <property type="entry name" value="RelB/DinJ"/>
</dbReference>
<dbReference type="OrthoDB" id="9804867at2"/>
<protein>
    <submittedName>
        <fullName evidence="4">Addiction module antitoxin, RelB/DinJ family</fullName>
    </submittedName>
</protein>
<dbReference type="InterPro" id="IPR013321">
    <property type="entry name" value="Arc_rbn_hlx_hlx"/>
</dbReference>
<dbReference type="Proteomes" id="UP000321397">
    <property type="component" value="Chromosome"/>
</dbReference>
<reference evidence="4" key="1">
    <citation type="submission" date="2016-01" db="EMBL/GenBank/DDBJ databases">
        <authorList>
            <person name="Oliw E.H."/>
        </authorList>
    </citation>
    <scope>NUCLEOTIDE SEQUENCE [LARGE SCALE GENOMIC DNA]</scope>
    <source>
        <strain evidence="4">KA00185</strain>
    </source>
</reference>
<evidence type="ECO:0000313" key="4">
    <source>
        <dbReference type="EMBL" id="KXB62227.1"/>
    </source>
</evidence>
<keyword evidence="5" id="KW-1185">Reference proteome</keyword>
<evidence type="ECO:0000256" key="1">
    <source>
        <dbReference type="ARBA" id="ARBA00010562"/>
    </source>
</evidence>
<evidence type="ECO:0000256" key="2">
    <source>
        <dbReference type="ARBA" id="ARBA00022649"/>
    </source>
</evidence>
<name>A0A134A3G2_9FUSO</name>
<dbReference type="AlphaFoldDB" id="A0A134A3G2"/>
<reference evidence="3 6" key="3">
    <citation type="submission" date="2019-07" db="EMBL/GenBank/DDBJ databases">
        <title>Complete Genome Sequence of Leptotrichia wadei Strain JMUB3933.</title>
        <authorList>
            <person name="Watanabe S."/>
            <person name="Cui L."/>
        </authorList>
    </citation>
    <scope>NUCLEOTIDE SEQUENCE [LARGE SCALE GENOMIC DNA]</scope>
    <source>
        <strain evidence="3 6">JMUB3933</strain>
    </source>
</reference>
<evidence type="ECO:0000313" key="3">
    <source>
        <dbReference type="EMBL" id="BBM46550.1"/>
    </source>
</evidence>
<dbReference type="PANTHER" id="PTHR38781">
    <property type="entry name" value="ANTITOXIN DINJ-RELATED"/>
    <property type="match status" value="1"/>
</dbReference>
<dbReference type="PATRIC" id="fig|157687.3.peg.1657"/>
<dbReference type="GO" id="GO:0006355">
    <property type="term" value="P:regulation of DNA-templated transcription"/>
    <property type="evidence" value="ECO:0007669"/>
    <property type="project" value="InterPro"/>
</dbReference>
<keyword evidence="2" id="KW-1277">Toxin-antitoxin system</keyword>
<gene>
    <name evidence="4" type="ORF">HMPREF3180_01664</name>
    <name evidence="3" type="ORF">JMUB3933_0024</name>
</gene>
<proteinExistence type="inferred from homology"/>
<organism evidence="4 5">
    <name type="scientific">Leptotrichia wadei</name>
    <dbReference type="NCBI Taxonomy" id="157687"/>
    <lineage>
        <taxon>Bacteria</taxon>
        <taxon>Fusobacteriati</taxon>
        <taxon>Fusobacteriota</taxon>
        <taxon>Fusobacteriia</taxon>
        <taxon>Fusobacteriales</taxon>
        <taxon>Leptotrichiaceae</taxon>
        <taxon>Leptotrichia</taxon>
    </lineage>
</organism>
<dbReference type="RefSeq" id="WP_060918281.1">
    <property type="nucleotide sequence ID" value="NZ_AP019834.1"/>
</dbReference>
<sequence length="84" mass="9873">MEKTVVNFRIDKTTKKEMEEICEDIGISIGTAFNIFAKKLIRERRIPFELDSDPFYSKKNIERLKKSIEQMEKTGGTVHEVDYD</sequence>
<comment type="similarity">
    <text evidence="1">Belongs to the RelB/DinJ antitoxin family.</text>
</comment>
<dbReference type="STRING" id="157687.HMPREF3180_01664"/>
<evidence type="ECO:0000313" key="5">
    <source>
        <dbReference type="Proteomes" id="UP000070483"/>
    </source>
</evidence>
<dbReference type="Gene3D" id="1.10.1220.10">
    <property type="entry name" value="Met repressor-like"/>
    <property type="match status" value="1"/>
</dbReference>
<evidence type="ECO:0000313" key="6">
    <source>
        <dbReference type="Proteomes" id="UP000321397"/>
    </source>
</evidence>
<reference evidence="5" key="2">
    <citation type="submission" date="2016-01" db="EMBL/GenBank/DDBJ databases">
        <authorList>
            <person name="Mitreva M."/>
            <person name="Pepin K.H."/>
            <person name="Mihindukulasuriya K.A."/>
            <person name="Fulton R."/>
            <person name="Fronick C."/>
            <person name="O'Laughlin M."/>
            <person name="Miner T."/>
            <person name="Herter B."/>
            <person name="Rosa B.A."/>
            <person name="Cordes M."/>
            <person name="Tomlinson C."/>
            <person name="Wollam A."/>
            <person name="Palsikar V.B."/>
            <person name="Mardis E.R."/>
            <person name="Wilson R.K."/>
        </authorList>
    </citation>
    <scope>NUCLEOTIDE SEQUENCE [LARGE SCALE GENOMIC DNA]</scope>
    <source>
        <strain evidence="5">KA00185</strain>
    </source>
</reference>
<dbReference type="EMBL" id="LSDD01000122">
    <property type="protein sequence ID" value="KXB62227.1"/>
    <property type="molecule type" value="Genomic_DNA"/>
</dbReference>
<dbReference type="NCBIfam" id="TIGR02384">
    <property type="entry name" value="RelB_DinJ"/>
    <property type="match status" value="1"/>
</dbReference>
<dbReference type="EMBL" id="AP019834">
    <property type="protein sequence ID" value="BBM46550.1"/>
    <property type="molecule type" value="Genomic_DNA"/>
</dbReference>
<dbReference type="PANTHER" id="PTHR38781:SF1">
    <property type="entry name" value="ANTITOXIN DINJ-RELATED"/>
    <property type="match status" value="1"/>
</dbReference>
<dbReference type="Proteomes" id="UP000070483">
    <property type="component" value="Unassembled WGS sequence"/>
</dbReference>
<dbReference type="Pfam" id="PF04221">
    <property type="entry name" value="RelB"/>
    <property type="match status" value="1"/>
</dbReference>